<evidence type="ECO:0000313" key="3">
    <source>
        <dbReference type="Proteomes" id="UP000289152"/>
    </source>
</evidence>
<evidence type="ECO:0000313" key="2">
    <source>
        <dbReference type="EMBL" id="RXK40447.1"/>
    </source>
</evidence>
<keyword evidence="1" id="KW-1133">Transmembrane helix</keyword>
<feature type="transmembrane region" description="Helical" evidence="1">
    <location>
        <begin position="64"/>
        <end position="90"/>
    </location>
</feature>
<sequence length="108" mass="11966">MVRPSPSPYSPLMSMSMSMSMWSPGSHLNPTAATIKRKNASFLERSVQGKNTQRPARSGQRSKLALWVIVVIGVLAGGTFLVEFISLFVFKKRLSDICKLLSSQCKFD</sequence>
<organism evidence="2 3">
    <name type="scientific">Tremella mesenterica</name>
    <name type="common">Jelly fungus</name>
    <dbReference type="NCBI Taxonomy" id="5217"/>
    <lineage>
        <taxon>Eukaryota</taxon>
        <taxon>Fungi</taxon>
        <taxon>Dikarya</taxon>
        <taxon>Basidiomycota</taxon>
        <taxon>Agaricomycotina</taxon>
        <taxon>Tremellomycetes</taxon>
        <taxon>Tremellales</taxon>
        <taxon>Tremellaceae</taxon>
        <taxon>Tremella</taxon>
    </lineage>
</organism>
<gene>
    <name evidence="2" type="ORF">M231_02280</name>
</gene>
<comment type="caution">
    <text evidence="2">The sequence shown here is derived from an EMBL/GenBank/DDBJ whole genome shotgun (WGS) entry which is preliminary data.</text>
</comment>
<reference evidence="2 3" key="1">
    <citation type="submission" date="2016-06" db="EMBL/GenBank/DDBJ databases">
        <title>Evolution of pathogenesis and genome organization in the Tremellales.</title>
        <authorList>
            <person name="Cuomo C."/>
            <person name="Litvintseva A."/>
            <person name="Heitman J."/>
            <person name="Chen Y."/>
            <person name="Sun S."/>
            <person name="Springer D."/>
            <person name="Dromer F."/>
            <person name="Young S."/>
            <person name="Zeng Q."/>
            <person name="Chapman S."/>
            <person name="Gujja S."/>
            <person name="Saif S."/>
            <person name="Birren B."/>
        </authorList>
    </citation>
    <scope>NUCLEOTIDE SEQUENCE [LARGE SCALE GENOMIC DNA]</scope>
    <source>
        <strain evidence="2 3">ATCC 28783</strain>
    </source>
</reference>
<accession>A0A4V1M4I1</accession>
<keyword evidence="1" id="KW-0812">Transmembrane</keyword>
<dbReference type="InParanoid" id="A0A4V1M4I1"/>
<evidence type="ECO:0000256" key="1">
    <source>
        <dbReference type="SAM" id="Phobius"/>
    </source>
</evidence>
<keyword evidence="3" id="KW-1185">Reference proteome</keyword>
<name>A0A4V1M4I1_TREME</name>
<dbReference type="AlphaFoldDB" id="A0A4V1M4I1"/>
<dbReference type="OrthoDB" id="16679at2759"/>
<dbReference type="Proteomes" id="UP000289152">
    <property type="component" value="Unassembled WGS sequence"/>
</dbReference>
<keyword evidence="1" id="KW-0472">Membrane</keyword>
<proteinExistence type="predicted"/>
<dbReference type="EMBL" id="SDIL01000018">
    <property type="protein sequence ID" value="RXK40447.1"/>
    <property type="molecule type" value="Genomic_DNA"/>
</dbReference>
<protein>
    <submittedName>
        <fullName evidence="2">Uncharacterized protein</fullName>
    </submittedName>
</protein>